<dbReference type="InterPro" id="IPR005821">
    <property type="entry name" value="Ion_trans_dom"/>
</dbReference>
<dbReference type="GO" id="GO:0043005">
    <property type="term" value="C:neuron projection"/>
    <property type="evidence" value="ECO:0007669"/>
    <property type="project" value="TreeGrafter"/>
</dbReference>
<evidence type="ECO:0000313" key="7">
    <source>
        <dbReference type="EMBL" id="KOX72815.1"/>
    </source>
</evidence>
<dbReference type="GO" id="GO:0086010">
    <property type="term" value="P:membrane depolarization during action potential"/>
    <property type="evidence" value="ECO:0007669"/>
    <property type="project" value="TreeGrafter"/>
</dbReference>
<feature type="transmembrane region" description="Helical" evidence="5">
    <location>
        <begin position="20"/>
        <end position="38"/>
    </location>
</feature>
<evidence type="ECO:0000259" key="6">
    <source>
        <dbReference type="Pfam" id="PF00520"/>
    </source>
</evidence>
<evidence type="ECO:0000313" key="8">
    <source>
        <dbReference type="Proteomes" id="UP000053105"/>
    </source>
</evidence>
<organism evidence="7 8">
    <name type="scientific">Melipona quadrifasciata</name>
    <dbReference type="NCBI Taxonomy" id="166423"/>
    <lineage>
        <taxon>Eukaryota</taxon>
        <taxon>Metazoa</taxon>
        <taxon>Ecdysozoa</taxon>
        <taxon>Arthropoda</taxon>
        <taxon>Hexapoda</taxon>
        <taxon>Insecta</taxon>
        <taxon>Pterygota</taxon>
        <taxon>Neoptera</taxon>
        <taxon>Endopterygota</taxon>
        <taxon>Hymenoptera</taxon>
        <taxon>Apocrita</taxon>
        <taxon>Aculeata</taxon>
        <taxon>Apoidea</taxon>
        <taxon>Anthophila</taxon>
        <taxon>Apidae</taxon>
        <taxon>Melipona</taxon>
    </lineage>
</organism>
<accession>A0A0M8ZWZ6</accession>
<dbReference type="Gene3D" id="1.10.287.70">
    <property type="match status" value="1"/>
</dbReference>
<proteinExistence type="predicted"/>
<sequence length="103" mass="11823">MLLKIIAEGPFGYISNGFNVFDGVVVVLSILGMNLFGCKFCETMKGSSDVECDRKNFDSLLWAIVTVFQVPTKDTFPRISRGLFFLYIAYVTYIYIYIYSYTY</sequence>
<dbReference type="EMBL" id="KQ435812">
    <property type="protein sequence ID" value="KOX72815.1"/>
    <property type="molecule type" value="Genomic_DNA"/>
</dbReference>
<comment type="subcellular location">
    <subcellularLocation>
        <location evidence="1">Membrane</location>
        <topology evidence="1">Multi-pass membrane protein</topology>
    </subcellularLocation>
</comment>
<dbReference type="STRING" id="166423.A0A0M8ZWZ6"/>
<dbReference type="InterPro" id="IPR043203">
    <property type="entry name" value="VGCC_Ca_Na"/>
</dbReference>
<dbReference type="Proteomes" id="UP000053105">
    <property type="component" value="Unassembled WGS sequence"/>
</dbReference>
<evidence type="ECO:0000256" key="3">
    <source>
        <dbReference type="ARBA" id="ARBA00022989"/>
    </source>
</evidence>
<dbReference type="PANTHER" id="PTHR10037:SF230">
    <property type="entry name" value="CA[2+]-CHANNEL PROTEIN ALPHA[[1]] SUBUNIT T, ISOFORM F"/>
    <property type="match status" value="1"/>
</dbReference>
<dbReference type="GO" id="GO:0005248">
    <property type="term" value="F:voltage-gated sodium channel activity"/>
    <property type="evidence" value="ECO:0007669"/>
    <property type="project" value="TreeGrafter"/>
</dbReference>
<dbReference type="AlphaFoldDB" id="A0A0M8ZWZ6"/>
<feature type="transmembrane region" description="Helical" evidence="5">
    <location>
        <begin position="83"/>
        <end position="102"/>
    </location>
</feature>
<keyword evidence="8" id="KW-1185">Reference proteome</keyword>
<evidence type="ECO:0000256" key="1">
    <source>
        <dbReference type="ARBA" id="ARBA00004141"/>
    </source>
</evidence>
<evidence type="ECO:0000256" key="4">
    <source>
        <dbReference type="ARBA" id="ARBA00023136"/>
    </source>
</evidence>
<keyword evidence="3 5" id="KW-1133">Transmembrane helix</keyword>
<dbReference type="GO" id="GO:0008332">
    <property type="term" value="F:low voltage-gated calcium channel activity"/>
    <property type="evidence" value="ECO:0007669"/>
    <property type="project" value="TreeGrafter"/>
</dbReference>
<keyword evidence="2 5" id="KW-0812">Transmembrane</keyword>
<dbReference type="GO" id="GO:0070509">
    <property type="term" value="P:calcium ion import"/>
    <property type="evidence" value="ECO:0007669"/>
    <property type="project" value="TreeGrafter"/>
</dbReference>
<gene>
    <name evidence="7" type="ORF">WN51_00755</name>
</gene>
<dbReference type="GO" id="GO:0001518">
    <property type="term" value="C:voltage-gated sodium channel complex"/>
    <property type="evidence" value="ECO:0007669"/>
    <property type="project" value="TreeGrafter"/>
</dbReference>
<reference evidence="7 8" key="1">
    <citation type="submission" date="2015-07" db="EMBL/GenBank/DDBJ databases">
        <title>The genome of Melipona quadrifasciata.</title>
        <authorList>
            <person name="Pan H."/>
            <person name="Kapheim K."/>
        </authorList>
    </citation>
    <scope>NUCLEOTIDE SEQUENCE [LARGE SCALE GENOMIC DNA]</scope>
    <source>
        <strain evidence="7">0111107301</strain>
        <tissue evidence="7">Whole body</tissue>
    </source>
</reference>
<dbReference type="PANTHER" id="PTHR10037">
    <property type="entry name" value="VOLTAGE-GATED CATION CHANNEL CALCIUM AND SODIUM"/>
    <property type="match status" value="1"/>
</dbReference>
<dbReference type="OrthoDB" id="7697561at2759"/>
<keyword evidence="4 5" id="KW-0472">Membrane</keyword>
<feature type="domain" description="Ion transport" evidence="6">
    <location>
        <begin position="1"/>
        <end position="33"/>
    </location>
</feature>
<dbReference type="Pfam" id="PF00520">
    <property type="entry name" value="Ion_trans"/>
    <property type="match status" value="1"/>
</dbReference>
<evidence type="ECO:0000256" key="5">
    <source>
        <dbReference type="SAM" id="Phobius"/>
    </source>
</evidence>
<evidence type="ECO:0000256" key="2">
    <source>
        <dbReference type="ARBA" id="ARBA00022692"/>
    </source>
</evidence>
<name>A0A0M8ZWZ6_9HYME</name>
<protein>
    <submittedName>
        <fullName evidence="7">Voltage-dependent T-type calcium channel subunit alpha-1G</fullName>
    </submittedName>
</protein>